<evidence type="ECO:0000313" key="1">
    <source>
        <dbReference type="EMBL" id="QBP07931.1"/>
    </source>
</evidence>
<proteinExistence type="predicted"/>
<name>A0A482IIQ3_9CAUD</name>
<dbReference type="GeneID" id="55811825"/>
<dbReference type="Proteomes" id="UP000295077">
    <property type="component" value="Segment"/>
</dbReference>
<dbReference type="EMBL" id="MK416015">
    <property type="protein sequence ID" value="QBP07931.1"/>
    <property type="molecule type" value="Genomic_DNA"/>
</dbReference>
<sequence>MQPLKKRYAELESLINEKAIVIVCDKLRTYCFFASDKIVRSNVSNASIRDGGQVYAISSGILRQATVDDSGNKVGSITEYIAAYELVVRWKKTASKNSKAEVESKQ</sequence>
<keyword evidence="2" id="KW-1185">Reference proteome</keyword>
<reference evidence="1 2" key="1">
    <citation type="submission" date="2019-01" db="EMBL/GenBank/DDBJ databases">
        <authorList>
            <person name="Bleriot I."/>
            <person name="Guijarro P."/>
            <person name="Trastoy R."/>
            <person name="Blasco L."/>
            <person name="Fernandez-Garcia L."/>
            <person name="Ambroa A."/>
            <person name="Perez-Nadales E."/>
            <person name="Fernandez-Cuenca F."/>
            <person name="Torre-Cisneros J."/>
            <person name="Oteo J."/>
            <person name="Oliver A."/>
            <person name="Canton R."/>
            <person name="Kidd T."/>
            <person name="Navarro F."/>
            <person name="Miro E."/>
            <person name="Pascual A."/>
            <person name="Bou G."/>
            <person name="Martinez-Martinez L."/>
            <person name="Tomas M."/>
        </authorList>
    </citation>
    <scope>NUCLEOTIDE SEQUENCE [LARGE SCALE GENOMIC DNA]</scope>
</reference>
<dbReference type="KEGG" id="vg:55811825"/>
<organism evidence="1 2">
    <name type="scientific">Klebsiella phage ST16-OXA48phi5.4</name>
    <dbReference type="NCBI Taxonomy" id="2510483"/>
    <lineage>
        <taxon>Viruses</taxon>
        <taxon>Duplodnaviria</taxon>
        <taxon>Heunggongvirae</taxon>
        <taxon>Uroviricota</taxon>
        <taxon>Caudoviricetes</taxon>
        <taxon>Peduoviridae</taxon>
        <taxon>Reipivirus</taxon>
        <taxon>Reipivirus ST16OXA48phi54</taxon>
    </lineage>
</organism>
<accession>A0A482IIQ3</accession>
<dbReference type="RefSeq" id="YP_009882524.1">
    <property type="nucleotide sequence ID" value="NC_049450.1"/>
</dbReference>
<protein>
    <submittedName>
        <fullName evidence="1">Uncharacterized protein</fullName>
    </submittedName>
</protein>
<evidence type="ECO:0000313" key="2">
    <source>
        <dbReference type="Proteomes" id="UP000295077"/>
    </source>
</evidence>